<evidence type="ECO:0000256" key="1">
    <source>
        <dbReference type="SAM" id="MobiDB-lite"/>
    </source>
</evidence>
<keyword evidence="3" id="KW-1185">Reference proteome</keyword>
<evidence type="ECO:0000313" key="3">
    <source>
        <dbReference type="Proteomes" id="UP000250043"/>
    </source>
</evidence>
<feature type="compositionally biased region" description="Polar residues" evidence="1">
    <location>
        <begin position="1"/>
        <end position="16"/>
    </location>
</feature>
<sequence length="240" mass="26532">MCSTSEQQHRIPSSHATAPALPSPYGSHRRSAACQPIASPSPYARDPRASCQSAAHSAPHLSQWRFAVGQPPAASLLPHGRLTRLGDRGSPHAHCQPPRSALASQRRTRRCAAVRKRCPARCPWESGLLRRQQYCAHAGEVEKRRDCSIWQRCAREKTRRELAHARSCVPHELPELADRLLRSVRSPPDPGPHGSLASAAQLPQTAPVFQETHRVAICDDSQGNLPTDYQSLHMHAIQYC</sequence>
<gene>
    <name evidence="2" type="ORF">OBBRIDRAFT_668768</name>
</gene>
<organism evidence="2 3">
    <name type="scientific">Obba rivulosa</name>
    <dbReference type="NCBI Taxonomy" id="1052685"/>
    <lineage>
        <taxon>Eukaryota</taxon>
        <taxon>Fungi</taxon>
        <taxon>Dikarya</taxon>
        <taxon>Basidiomycota</taxon>
        <taxon>Agaricomycotina</taxon>
        <taxon>Agaricomycetes</taxon>
        <taxon>Polyporales</taxon>
        <taxon>Gelatoporiaceae</taxon>
        <taxon>Obba</taxon>
    </lineage>
</organism>
<dbReference type="Proteomes" id="UP000250043">
    <property type="component" value="Unassembled WGS sequence"/>
</dbReference>
<reference evidence="2 3" key="1">
    <citation type="submission" date="2016-07" db="EMBL/GenBank/DDBJ databases">
        <title>Draft genome of the white-rot fungus Obba rivulosa 3A-2.</title>
        <authorList>
            <consortium name="DOE Joint Genome Institute"/>
            <person name="Miettinen O."/>
            <person name="Riley R."/>
            <person name="Acob R."/>
            <person name="Barry K."/>
            <person name="Cullen D."/>
            <person name="De Vries R."/>
            <person name="Hainaut M."/>
            <person name="Hatakka A."/>
            <person name="Henrissat B."/>
            <person name="Hilden K."/>
            <person name="Kuo R."/>
            <person name="Labutti K."/>
            <person name="Lipzen A."/>
            <person name="Makela M.R."/>
            <person name="Sandor L."/>
            <person name="Spatafora J.W."/>
            <person name="Grigoriev I.V."/>
            <person name="Hibbett D.S."/>
        </authorList>
    </citation>
    <scope>NUCLEOTIDE SEQUENCE [LARGE SCALE GENOMIC DNA]</scope>
    <source>
        <strain evidence="2 3">3A-2</strain>
    </source>
</reference>
<accession>A0A8E2ARP6</accession>
<proteinExistence type="predicted"/>
<protein>
    <submittedName>
        <fullName evidence="2">Uncharacterized protein</fullName>
    </submittedName>
</protein>
<dbReference type="EMBL" id="KV722428">
    <property type="protein sequence ID" value="OCH89376.1"/>
    <property type="molecule type" value="Genomic_DNA"/>
</dbReference>
<dbReference type="AlphaFoldDB" id="A0A8E2ARP6"/>
<name>A0A8E2ARP6_9APHY</name>
<feature type="region of interest" description="Disordered" evidence="1">
    <location>
        <begin position="1"/>
        <end position="51"/>
    </location>
</feature>
<evidence type="ECO:0000313" key="2">
    <source>
        <dbReference type="EMBL" id="OCH89376.1"/>
    </source>
</evidence>